<dbReference type="OrthoDB" id="9814427at2"/>
<accession>A0A1N7K824</accession>
<dbReference type="CDD" id="cd01536">
    <property type="entry name" value="PBP1_ABC_sugar_binding-like"/>
    <property type="match status" value="1"/>
</dbReference>
<dbReference type="SUPFAM" id="SSF53822">
    <property type="entry name" value="Periplasmic binding protein-like I"/>
    <property type="match status" value="1"/>
</dbReference>
<dbReference type="PANTHER" id="PTHR46847">
    <property type="entry name" value="D-ALLOSE-BINDING PERIPLASMIC PROTEIN-RELATED"/>
    <property type="match status" value="1"/>
</dbReference>
<dbReference type="EMBL" id="FTOO01000001">
    <property type="protein sequence ID" value="SIS57716.1"/>
    <property type="molecule type" value="Genomic_DNA"/>
</dbReference>
<evidence type="ECO:0000256" key="1">
    <source>
        <dbReference type="ARBA" id="ARBA00004196"/>
    </source>
</evidence>
<keyword evidence="3 4" id="KW-0732">Signal</keyword>
<evidence type="ECO:0000256" key="3">
    <source>
        <dbReference type="ARBA" id="ARBA00022729"/>
    </source>
</evidence>
<feature type="signal peptide" evidence="4">
    <location>
        <begin position="1"/>
        <end position="40"/>
    </location>
</feature>
<dbReference type="Proteomes" id="UP000186156">
    <property type="component" value="Unassembled WGS sequence"/>
</dbReference>
<feature type="chain" id="PRO_5012094286" evidence="4">
    <location>
        <begin position="41"/>
        <end position="341"/>
    </location>
</feature>
<proteinExistence type="inferred from homology"/>
<dbReference type="GO" id="GO:0030313">
    <property type="term" value="C:cell envelope"/>
    <property type="evidence" value="ECO:0007669"/>
    <property type="project" value="UniProtKB-SubCell"/>
</dbReference>
<dbReference type="Pfam" id="PF13407">
    <property type="entry name" value="Peripla_BP_4"/>
    <property type="match status" value="1"/>
</dbReference>
<gene>
    <name evidence="6" type="ORF">SAMN05421799_101401</name>
</gene>
<evidence type="ECO:0000256" key="2">
    <source>
        <dbReference type="ARBA" id="ARBA00007639"/>
    </source>
</evidence>
<protein>
    <submittedName>
        <fullName evidence="6">Ribose transport system substrate-binding protein</fullName>
    </submittedName>
</protein>
<comment type="subcellular location">
    <subcellularLocation>
        <location evidence="1">Cell envelope</location>
    </subcellularLocation>
</comment>
<organism evidence="6 7">
    <name type="scientific">Alicyclobacillus vulcanalis</name>
    <dbReference type="NCBI Taxonomy" id="252246"/>
    <lineage>
        <taxon>Bacteria</taxon>
        <taxon>Bacillati</taxon>
        <taxon>Bacillota</taxon>
        <taxon>Bacilli</taxon>
        <taxon>Bacillales</taxon>
        <taxon>Alicyclobacillaceae</taxon>
        <taxon>Alicyclobacillus</taxon>
    </lineage>
</organism>
<dbReference type="GO" id="GO:0030246">
    <property type="term" value="F:carbohydrate binding"/>
    <property type="evidence" value="ECO:0007669"/>
    <property type="project" value="UniProtKB-ARBA"/>
</dbReference>
<dbReference type="PANTHER" id="PTHR46847:SF1">
    <property type="entry name" value="D-ALLOSE-BINDING PERIPLASMIC PROTEIN-RELATED"/>
    <property type="match status" value="1"/>
</dbReference>
<reference evidence="7" key="1">
    <citation type="submission" date="2017-01" db="EMBL/GenBank/DDBJ databases">
        <authorList>
            <person name="Varghese N."/>
            <person name="Submissions S."/>
        </authorList>
    </citation>
    <scope>NUCLEOTIDE SEQUENCE [LARGE SCALE GENOMIC DNA]</scope>
    <source>
        <strain evidence="7">DSM 16176</strain>
    </source>
</reference>
<comment type="similarity">
    <text evidence="2">Belongs to the bacterial solute-binding protein 2 family.</text>
</comment>
<feature type="domain" description="Periplasmic binding protein" evidence="5">
    <location>
        <begin position="48"/>
        <end position="302"/>
    </location>
</feature>
<evidence type="ECO:0000259" key="5">
    <source>
        <dbReference type="Pfam" id="PF13407"/>
    </source>
</evidence>
<dbReference type="STRING" id="252246.SAMN05421799_101401"/>
<dbReference type="AlphaFoldDB" id="A0A1N7K824"/>
<dbReference type="Gene3D" id="3.40.50.2300">
    <property type="match status" value="2"/>
</dbReference>
<dbReference type="InterPro" id="IPR028082">
    <property type="entry name" value="Peripla_BP_I"/>
</dbReference>
<evidence type="ECO:0000313" key="7">
    <source>
        <dbReference type="Proteomes" id="UP000186156"/>
    </source>
</evidence>
<dbReference type="RefSeq" id="WP_076344503.1">
    <property type="nucleotide sequence ID" value="NZ_FTOO01000001.1"/>
</dbReference>
<keyword evidence="7" id="KW-1185">Reference proteome</keyword>
<evidence type="ECO:0000256" key="4">
    <source>
        <dbReference type="SAM" id="SignalP"/>
    </source>
</evidence>
<dbReference type="InterPro" id="IPR025997">
    <property type="entry name" value="SBP_2_dom"/>
</dbReference>
<name>A0A1N7K824_9BACL</name>
<sequence length="341" mass="37241">MKKREKRGKQARRQMKWGRWLGAAAACLSALALGPGHAQAASAGQKTIAILPPGMTSPFYVQIVQGARKIAQEYGYKVIVEAPPAESDFNTQVSMMENLVSEHVSAIAVCPMDDKAIGTAILQANKAHIPVFIFNGLASTGAGNVTEYIGYNQREAAHKLAQFTVQVLHGHGNIMILDGIPSYYNTERVGGYKEIIKNYPNIHIVEEQQADWLRSEGLSVTMQALQAHPNIQLVYGASDEMDIGAAIAASQMHKHIYTIGIDGNPVTLQDIQSGLVTATIGTFPYQMGETVVEQMHKYFMGQSIPKFLETPTVLVTKSNLQAYESGKLWTAPKASHEEVEM</sequence>
<evidence type="ECO:0000313" key="6">
    <source>
        <dbReference type="EMBL" id="SIS57716.1"/>
    </source>
</evidence>